<keyword evidence="16" id="KW-1185">Reference proteome</keyword>
<dbReference type="GO" id="GO:0016712">
    <property type="term" value="F:oxidoreductase activity, acting on paired donors, with incorporation or reduction of molecular oxygen, reduced flavin or flavoprotein as one donor, and incorporation of one atom of oxygen"/>
    <property type="evidence" value="ECO:0007669"/>
    <property type="project" value="UniProtKB-EC"/>
</dbReference>
<dbReference type="InterPro" id="IPR001128">
    <property type="entry name" value="Cyt_P450"/>
</dbReference>
<dbReference type="FunFam" id="1.10.630.10:FF:000238">
    <property type="entry name" value="Cytochrome P450 2A6"/>
    <property type="match status" value="1"/>
</dbReference>
<feature type="binding site" description="axial binding residue" evidence="14">
    <location>
        <position position="442"/>
    </location>
    <ligand>
        <name>heme</name>
        <dbReference type="ChEBI" id="CHEBI:30413"/>
    </ligand>
    <ligandPart>
        <name>Fe</name>
        <dbReference type="ChEBI" id="CHEBI:18248"/>
    </ligandPart>
</feature>
<dbReference type="PRINTS" id="PR00385">
    <property type="entry name" value="P450"/>
</dbReference>
<evidence type="ECO:0000313" key="16">
    <source>
        <dbReference type="Proteomes" id="UP000504612"/>
    </source>
</evidence>
<dbReference type="GO" id="GO:0006805">
    <property type="term" value="P:xenobiotic metabolic process"/>
    <property type="evidence" value="ECO:0007669"/>
    <property type="project" value="TreeGrafter"/>
</dbReference>
<dbReference type="InterPro" id="IPR050182">
    <property type="entry name" value="Cytochrome_P450_fam2"/>
</dbReference>
<accession>A0A6J1U8I2</accession>
<evidence type="ECO:0000256" key="11">
    <source>
        <dbReference type="ARBA" id="ARBA00023004"/>
    </source>
</evidence>
<dbReference type="PRINTS" id="PR00463">
    <property type="entry name" value="EP450I"/>
</dbReference>
<dbReference type="GO" id="GO:0005506">
    <property type="term" value="F:iron ion binding"/>
    <property type="evidence" value="ECO:0007669"/>
    <property type="project" value="InterPro"/>
</dbReference>
<dbReference type="Gene3D" id="1.10.630.10">
    <property type="entry name" value="Cytochrome P450"/>
    <property type="match status" value="1"/>
</dbReference>
<dbReference type="GeneID" id="113414159"/>
<dbReference type="Pfam" id="PF00067">
    <property type="entry name" value="p450"/>
    <property type="match status" value="1"/>
</dbReference>
<dbReference type="KEGG" id="nss:113414159"/>
<dbReference type="GO" id="GO:0008392">
    <property type="term" value="F:arachidonate epoxygenase activity"/>
    <property type="evidence" value="ECO:0007669"/>
    <property type="project" value="TreeGrafter"/>
</dbReference>
<evidence type="ECO:0000256" key="4">
    <source>
        <dbReference type="ARBA" id="ARBA00010617"/>
    </source>
</evidence>
<evidence type="ECO:0000313" key="17">
    <source>
        <dbReference type="RefSeq" id="XP_026526690.1"/>
    </source>
</evidence>
<dbReference type="AlphaFoldDB" id="A0A6J1U8I2"/>
<keyword evidence="7 14" id="KW-0479">Metal-binding</keyword>
<gene>
    <name evidence="17" type="primary">LOC113414159</name>
</gene>
<protein>
    <recommendedName>
        <fullName evidence="5">unspecific monooxygenase</fullName>
        <ecNumber evidence="5">1.14.14.1</ecNumber>
    </recommendedName>
</protein>
<evidence type="ECO:0000256" key="2">
    <source>
        <dbReference type="ARBA" id="ARBA00004174"/>
    </source>
</evidence>
<evidence type="ECO:0000256" key="6">
    <source>
        <dbReference type="ARBA" id="ARBA00022617"/>
    </source>
</evidence>
<comment type="subcellular location">
    <subcellularLocation>
        <location evidence="3">Endoplasmic reticulum membrane</location>
        <topology evidence="3">Peripheral membrane protein</topology>
    </subcellularLocation>
    <subcellularLocation>
        <location evidence="2">Microsome membrane</location>
        <topology evidence="2">Peripheral membrane protein</topology>
    </subcellularLocation>
</comment>
<evidence type="ECO:0000256" key="3">
    <source>
        <dbReference type="ARBA" id="ARBA00004406"/>
    </source>
</evidence>
<dbReference type="InterPro" id="IPR017972">
    <property type="entry name" value="Cyt_P450_CS"/>
</dbReference>
<dbReference type="InterPro" id="IPR036396">
    <property type="entry name" value="Cyt_P450_sf"/>
</dbReference>
<keyword evidence="9" id="KW-0492">Microsome</keyword>
<dbReference type="Proteomes" id="UP000504612">
    <property type="component" value="Unplaced"/>
</dbReference>
<evidence type="ECO:0000256" key="5">
    <source>
        <dbReference type="ARBA" id="ARBA00012109"/>
    </source>
</evidence>
<name>A0A6J1U8I2_9SAUR</name>
<evidence type="ECO:0000256" key="12">
    <source>
        <dbReference type="ARBA" id="ARBA00023033"/>
    </source>
</evidence>
<keyword evidence="8" id="KW-0256">Endoplasmic reticulum</keyword>
<reference evidence="17" key="1">
    <citation type="submission" date="2025-08" db="UniProtKB">
        <authorList>
            <consortium name="RefSeq"/>
        </authorList>
    </citation>
    <scope>IDENTIFICATION</scope>
</reference>
<keyword evidence="11 14" id="KW-0408">Iron</keyword>
<comment type="similarity">
    <text evidence="4 15">Belongs to the cytochrome P450 family.</text>
</comment>
<keyword evidence="10 15" id="KW-0560">Oxidoreductase</keyword>
<proteinExistence type="inferred from homology"/>
<dbReference type="GO" id="GO:0019373">
    <property type="term" value="P:epoxygenase P450 pathway"/>
    <property type="evidence" value="ECO:0007669"/>
    <property type="project" value="TreeGrafter"/>
</dbReference>
<evidence type="ECO:0000256" key="10">
    <source>
        <dbReference type="ARBA" id="ARBA00023002"/>
    </source>
</evidence>
<dbReference type="RefSeq" id="XP_026526690.1">
    <property type="nucleotide sequence ID" value="XM_026670905.1"/>
</dbReference>
<evidence type="ECO:0000256" key="9">
    <source>
        <dbReference type="ARBA" id="ARBA00022848"/>
    </source>
</evidence>
<evidence type="ECO:0000256" key="7">
    <source>
        <dbReference type="ARBA" id="ARBA00022723"/>
    </source>
</evidence>
<organism evidence="16 17">
    <name type="scientific">Notechis scutatus</name>
    <name type="common">mainland tiger snake</name>
    <dbReference type="NCBI Taxonomy" id="8663"/>
    <lineage>
        <taxon>Eukaryota</taxon>
        <taxon>Metazoa</taxon>
        <taxon>Chordata</taxon>
        <taxon>Craniata</taxon>
        <taxon>Vertebrata</taxon>
        <taxon>Euteleostomi</taxon>
        <taxon>Lepidosauria</taxon>
        <taxon>Squamata</taxon>
        <taxon>Bifurcata</taxon>
        <taxon>Unidentata</taxon>
        <taxon>Episquamata</taxon>
        <taxon>Toxicofera</taxon>
        <taxon>Serpentes</taxon>
        <taxon>Colubroidea</taxon>
        <taxon>Elapidae</taxon>
        <taxon>Hydrophiinae</taxon>
        <taxon>Notechis</taxon>
    </lineage>
</organism>
<dbReference type="PROSITE" id="PS00086">
    <property type="entry name" value="CYTOCHROME_P450"/>
    <property type="match status" value="1"/>
</dbReference>
<keyword evidence="6 14" id="KW-0349">Heme</keyword>
<evidence type="ECO:0000256" key="1">
    <source>
        <dbReference type="ARBA" id="ARBA00001971"/>
    </source>
</evidence>
<evidence type="ECO:0000256" key="14">
    <source>
        <dbReference type="PIRSR" id="PIRSR602401-1"/>
    </source>
</evidence>
<dbReference type="PANTHER" id="PTHR24300:SF356">
    <property type="entry name" value="CYTOCHROME P450 2E1"/>
    <property type="match status" value="1"/>
</dbReference>
<evidence type="ECO:0000256" key="15">
    <source>
        <dbReference type="RuleBase" id="RU000461"/>
    </source>
</evidence>
<keyword evidence="12 15" id="KW-0503">Monooxygenase</keyword>
<keyword evidence="13" id="KW-0472">Membrane</keyword>
<dbReference type="GO" id="GO:0020037">
    <property type="term" value="F:heme binding"/>
    <property type="evidence" value="ECO:0007669"/>
    <property type="project" value="InterPro"/>
</dbReference>
<dbReference type="GO" id="GO:0005789">
    <property type="term" value="C:endoplasmic reticulum membrane"/>
    <property type="evidence" value="ECO:0007669"/>
    <property type="project" value="UniProtKB-SubCell"/>
</dbReference>
<evidence type="ECO:0000256" key="13">
    <source>
        <dbReference type="ARBA" id="ARBA00023136"/>
    </source>
</evidence>
<dbReference type="EC" id="1.14.14.1" evidence="5"/>
<evidence type="ECO:0000256" key="8">
    <source>
        <dbReference type="ARBA" id="ARBA00022824"/>
    </source>
</evidence>
<dbReference type="InterPro" id="IPR002401">
    <property type="entry name" value="Cyt_P450_E_grp-I"/>
</dbReference>
<comment type="cofactor">
    <cofactor evidence="1 14">
        <name>heme</name>
        <dbReference type="ChEBI" id="CHEBI:30413"/>
    </cofactor>
</comment>
<dbReference type="PANTHER" id="PTHR24300">
    <property type="entry name" value="CYTOCHROME P450 508A4-RELATED"/>
    <property type="match status" value="1"/>
</dbReference>
<sequence>MRCAMEPFGLTSILLLFGTCLLFMAIQRKTSERRRRMPPGPFPLPLIGNFLQLDTRNFPRSMEKLSQKYGPVFTIYLGSTPAVVLYGHDVAMEALVTQGDEFTDRGASPILMKTTNGTGIGFSNGETWKQIRHFAEATLDMLGMGQNIEKKIQKEAGFLVERLKSTNGRTFDPTSFLSQTTTNILCSISFGKRFNYEDKNFLRFLHLLDENASLQSSTMTKLYNIFPTILDYLPGSHQKIFKNTEELKQFVSRQVDVHQKTLQPEHPRDFIDAFLIKMEQERQNSHSAFDHPSLVRSTLDLFTGGAQSTSLVLKYGLLVLMKYPKVHEKILQEIDSVIGPSQTPCMADLDKMPYTDAVIHEIHRCLALVPLNVPRAVIKDTFFRQYFIPKGTTVFPALKSSLYDSREFPNPQQFDVGHFLDKKGALRKSEFFIPFSTGKRGCLGKKLTDIMIFILLTTILQHFTLKPLGDPGDLDTSLTTGFLTVAPKSYQLSVAPR</sequence>
<dbReference type="SUPFAM" id="SSF48264">
    <property type="entry name" value="Cytochrome P450"/>
    <property type="match status" value="1"/>
</dbReference>